<sequence length="1692" mass="183081">MWKKSKVTDQTAIGQGGIKRRSKVPGVMITQYVEELPEGKSTPDYTRKPIALTIQEGKLAIFKAIVIGEPKPTVSWKRAKGEMNDPEKFQNKYDPVTNEHTLEIPRVSGEEADTYKCYAVNEYGKAVCPVILNVIEVGFKKSKELKKTEELEDPAEFRNKLRRSAGKAIVEKKEGEIDESVWDLLLSADKKDYERICFEYGITDFRGMLKKLTELKKQREQEQALFIQQISNLKHIEVKSANSAAFELDIELKDPNSRIFLYKDGIMVPYSKDLDNEMKHYLNQVGKKYVFTVKNLTPEDAGIYQVDVEGVNVFSTDFKIPSVDFLVKIQEVKAEEREDAIFECVTSLPMNHILWTLKNNPLSNSDKYEITVSEDKLIHRLKVIDCMPVDAGIYSAVAGIKSCSAWLVVESNKDSTRKGKKIGRKTTQAGGSGVDLTKIASEQQEKNKKEMEEAMEVARRAKAERDAAAAKAQAEAEAALAASRAAAAAKAAAAAEAAEAALAAAKAKGMSQKDAKAQADAAAAAAAAKAQAEAEVNARKLAEAKAKEAGLSEEDIAKAGAAASAMLTQNIATAEGLGLDGAGMGDAEGAGPGGSVNPAGGARAAGGVGPALGSVLAGGAGDANGAGSVDQAGLDTLVKEGADAGAKSKKHARTEVAITAKVTVPEPNSTEVAPVEEIGQQEQSVEQPEQVANEQTDEQPNQAKKQSRVRQGPLMPDTVIVGGNAHGNPGSNPGHNPSGNPGHNPSCNPGHNPSGNPGHNPGHNPSGNPGHNPSGNPGHNPGHNPSGNPGHNPSGNPGHNPSGNPGHKQGSNPGHNPSDNPGHNPSGNPDGNPDGNPSGNPGDNPSGNPGGNGAKPEGNEGSPPDGEATEGTKDGSAEADKHSGRTRQGPLLPEEPTDPGVYISAALEDCSAIVGEEAELVCKLSNADCKGLWYRDGKEISDSTEGMTISKDGVTHKLKIHKVSEEFAGKYKFEADGRKTEAMIIVEDPPRFATKDLEEFSKPRVVKANQKAEFKIPYIGCEATKIQWYKEGVELAKDTNCKIETTESHCRLSLSKLQRKDSGEIKIKIKNEFGTVEAISNLIVLDKPTPPLGPLEIVDASSNSIEFKWRPPKDDGGCPITHYILERNQVGRNKWKKIGQIPGEAHYRDTDVDHGRRYCYRIRAETSEGISEVMETEDVQAGTKAYPGPPSTPKVISAFKDCITLSWTPPANTGGTNILGYNLEKRKKGSNLWGLVHPPEEPIKTKKYPCKDVIEGMEYEFRVSAINISGAGESSLPSETVFARDPKKPPGKVIDLKVTGSTYNTLSISWTKPKEVKDEHDEAKGYFVEIRPAESTEWNRCNTNATIITSYTVKGLKSLAIYWVRVIAVNEGGAGEPTELNNYIIATPPPVRPKFTDANIKSFMVVKAGNSGRFTVKFVASPRPEIIWLKDGTPVSKRVTVTNTEGGSQILILSAERSDSGIYTIVVKNFVGQESFSVEIRVTDEPKPPGPVELDMNVQGTVTITWAASPDEKRDDHLNYMVTKRDSVKQTWDTVADCIFNNRFTACNILPGREYQFRVYAKNDMGKSVPSESPKWLITEKKEKYILTLPESKACNLESPPKFPVPLKLHTAPQGYECYMSCAVRGNPTPYVTWYRNNVSLNSDSNYYITNTCGVCSMLILRVAPKDTGMYKVIAENKLGRAECSTKLVVRE</sequence>
<dbReference type="FunFam" id="2.60.40.10:FF:001231">
    <property type="entry name" value="Immunoglobulin-like and fibronectin type III domain containing 1"/>
    <property type="match status" value="1"/>
</dbReference>
<dbReference type="Gene3D" id="2.60.40.10">
    <property type="entry name" value="Immunoglobulins"/>
    <property type="match status" value="11"/>
</dbReference>
<dbReference type="InterPro" id="IPR007110">
    <property type="entry name" value="Ig-like_dom"/>
</dbReference>
<evidence type="ECO:0000256" key="2">
    <source>
        <dbReference type="ARBA" id="ARBA00023319"/>
    </source>
</evidence>
<dbReference type="FunFam" id="2.60.40.10:FF:001232">
    <property type="entry name" value="Immunoglobulin-like and fibronectin type III domain-containing 1"/>
    <property type="match status" value="1"/>
</dbReference>
<reference evidence="7" key="1">
    <citation type="submission" date="2023-08" db="EMBL/GenBank/DDBJ databases">
        <title>Pelteobagrus vachellii genome.</title>
        <authorList>
            <person name="Liu H."/>
        </authorList>
    </citation>
    <scope>NUCLEOTIDE SEQUENCE</scope>
    <source>
        <strain evidence="7">PRFRI_2022a</strain>
        <tissue evidence="7">Muscle</tissue>
    </source>
</reference>
<dbReference type="CDD" id="cd00063">
    <property type="entry name" value="FN3"/>
    <property type="match status" value="4"/>
</dbReference>
<dbReference type="InterPro" id="IPR050964">
    <property type="entry name" value="Striated_Muscle_Regulatory"/>
</dbReference>
<feature type="domain" description="Ig-like" evidence="5">
    <location>
        <begin position="43"/>
        <end position="128"/>
    </location>
</feature>
<dbReference type="InterPro" id="IPR036116">
    <property type="entry name" value="FN3_sf"/>
</dbReference>
<dbReference type="PANTHER" id="PTHR13817">
    <property type="entry name" value="TITIN"/>
    <property type="match status" value="1"/>
</dbReference>
<keyword evidence="8" id="KW-1185">Reference proteome</keyword>
<dbReference type="InterPro" id="IPR003961">
    <property type="entry name" value="FN3_dom"/>
</dbReference>
<feature type="domain" description="Ig-like" evidence="5">
    <location>
        <begin position="1393"/>
        <end position="1483"/>
    </location>
</feature>
<dbReference type="Pfam" id="PF00041">
    <property type="entry name" value="fn3"/>
    <property type="match status" value="4"/>
</dbReference>
<keyword evidence="2" id="KW-0393">Immunoglobulin domain</keyword>
<feature type="compositionally biased region" description="Low complexity" evidence="4">
    <location>
        <begin position="680"/>
        <end position="691"/>
    </location>
</feature>
<dbReference type="FunFam" id="2.60.40.10:FF:001401">
    <property type="entry name" value="immunoglobulin-like and fibronectin type III domain-containing protein 1"/>
    <property type="match status" value="1"/>
</dbReference>
<feature type="domain" description="Fibronectin type-III" evidence="6">
    <location>
        <begin position="1189"/>
        <end position="1286"/>
    </location>
</feature>
<accession>A0AA88NKR1</accession>
<comment type="caution">
    <text evidence="7">The sequence shown here is derived from an EMBL/GenBank/DDBJ whole genome shotgun (WGS) entry which is preliminary data.</text>
</comment>
<dbReference type="Pfam" id="PF07679">
    <property type="entry name" value="I-set"/>
    <property type="match status" value="6"/>
</dbReference>
<evidence type="ECO:0000256" key="1">
    <source>
        <dbReference type="ARBA" id="ARBA00022737"/>
    </source>
</evidence>
<dbReference type="InterPro" id="IPR040849">
    <property type="entry name" value="MyBP-C_THB"/>
</dbReference>
<dbReference type="PROSITE" id="PS50835">
    <property type="entry name" value="IG_LIKE"/>
    <property type="match status" value="4"/>
</dbReference>
<dbReference type="Proteomes" id="UP001187315">
    <property type="component" value="Unassembled WGS sequence"/>
</dbReference>
<feature type="region of interest" description="Disordered" evidence="4">
    <location>
        <begin position="1"/>
        <end position="20"/>
    </location>
</feature>
<feature type="coiled-coil region" evidence="3">
    <location>
        <begin position="434"/>
        <end position="547"/>
    </location>
</feature>
<dbReference type="PANTHER" id="PTHR13817:SF181">
    <property type="entry name" value="IMMUNOGLOBULIN-LIKE AND FIBRONECTIN TYPE III DOMAIN-CONTAINING PROTEIN 1"/>
    <property type="match status" value="1"/>
</dbReference>
<dbReference type="FunFam" id="2.60.40.10:FF:001267">
    <property type="entry name" value="Immunoglobulin-like and fibronectin type III domain containing 1"/>
    <property type="match status" value="1"/>
</dbReference>
<feature type="domain" description="Ig-like" evidence="5">
    <location>
        <begin position="899"/>
        <end position="985"/>
    </location>
</feature>
<evidence type="ECO:0000259" key="6">
    <source>
        <dbReference type="PROSITE" id="PS50853"/>
    </source>
</evidence>
<gene>
    <name evidence="7" type="ORF">Q7C36_005806</name>
</gene>
<name>A0AA88NKR1_TACVA</name>
<dbReference type="FunFam" id="2.60.40.10:FF:000060">
    <property type="entry name" value="Myosin-binding protein C, slow type"/>
    <property type="match status" value="1"/>
</dbReference>
<evidence type="ECO:0000256" key="3">
    <source>
        <dbReference type="SAM" id="Coils"/>
    </source>
</evidence>
<dbReference type="InterPro" id="IPR013783">
    <property type="entry name" value="Ig-like_fold"/>
</dbReference>
<protein>
    <recommendedName>
        <fullName evidence="9">Immunoglobulin-like and fibronectin type III domain-containing protein 1</fullName>
    </recommendedName>
</protein>
<dbReference type="FunFam" id="2.60.40.10:FF:000031">
    <property type="entry name" value="Myosin-binding protein C, slow type"/>
    <property type="match status" value="1"/>
</dbReference>
<evidence type="ECO:0000259" key="5">
    <source>
        <dbReference type="PROSITE" id="PS50835"/>
    </source>
</evidence>
<dbReference type="SMART" id="SM00409">
    <property type="entry name" value="IG"/>
    <property type="match status" value="7"/>
</dbReference>
<evidence type="ECO:0008006" key="9">
    <source>
        <dbReference type="Google" id="ProtNLM"/>
    </source>
</evidence>
<feature type="domain" description="Ig-like" evidence="5">
    <location>
        <begin position="1601"/>
        <end position="1689"/>
    </location>
</feature>
<dbReference type="Pfam" id="PF18362">
    <property type="entry name" value="THB"/>
    <property type="match status" value="1"/>
</dbReference>
<feature type="compositionally biased region" description="Low complexity" evidence="4">
    <location>
        <begin position="726"/>
        <end position="847"/>
    </location>
</feature>
<proteinExistence type="predicted"/>
<organism evidence="7 8">
    <name type="scientific">Tachysurus vachellii</name>
    <name type="common">Darkbarbel catfish</name>
    <name type="synonym">Pelteobagrus vachellii</name>
    <dbReference type="NCBI Taxonomy" id="175792"/>
    <lineage>
        <taxon>Eukaryota</taxon>
        <taxon>Metazoa</taxon>
        <taxon>Chordata</taxon>
        <taxon>Craniata</taxon>
        <taxon>Vertebrata</taxon>
        <taxon>Euteleostomi</taxon>
        <taxon>Actinopterygii</taxon>
        <taxon>Neopterygii</taxon>
        <taxon>Teleostei</taxon>
        <taxon>Ostariophysi</taxon>
        <taxon>Siluriformes</taxon>
        <taxon>Bagridae</taxon>
        <taxon>Tachysurus</taxon>
    </lineage>
</organism>
<evidence type="ECO:0000313" key="8">
    <source>
        <dbReference type="Proteomes" id="UP001187315"/>
    </source>
</evidence>
<dbReference type="SMART" id="SM00060">
    <property type="entry name" value="FN3"/>
    <property type="match status" value="4"/>
</dbReference>
<feature type="compositionally biased region" description="Polar residues" evidence="4">
    <location>
        <begin position="692"/>
        <end position="704"/>
    </location>
</feature>
<dbReference type="InterPro" id="IPR013098">
    <property type="entry name" value="Ig_I-set"/>
</dbReference>
<dbReference type="InterPro" id="IPR003598">
    <property type="entry name" value="Ig_sub2"/>
</dbReference>
<dbReference type="InterPro" id="IPR003599">
    <property type="entry name" value="Ig_sub"/>
</dbReference>
<feature type="region of interest" description="Disordered" evidence="4">
    <location>
        <begin position="662"/>
        <end position="899"/>
    </location>
</feature>
<evidence type="ECO:0000256" key="4">
    <source>
        <dbReference type="SAM" id="MobiDB-lite"/>
    </source>
</evidence>
<dbReference type="SUPFAM" id="SSF49265">
    <property type="entry name" value="Fibronectin type III"/>
    <property type="match status" value="2"/>
</dbReference>
<feature type="domain" description="Fibronectin type-III" evidence="6">
    <location>
        <begin position="1091"/>
        <end position="1186"/>
    </location>
</feature>
<evidence type="ECO:0000313" key="7">
    <source>
        <dbReference type="EMBL" id="KAK2857887.1"/>
    </source>
</evidence>
<feature type="domain" description="Fibronectin type-III" evidence="6">
    <location>
        <begin position="1488"/>
        <end position="1582"/>
    </location>
</feature>
<dbReference type="SUPFAM" id="SSF48726">
    <property type="entry name" value="Immunoglobulin"/>
    <property type="match status" value="6"/>
</dbReference>
<keyword evidence="1" id="KW-0677">Repeat</keyword>
<feature type="domain" description="Fibronectin type-III" evidence="6">
    <location>
        <begin position="1289"/>
        <end position="1390"/>
    </location>
</feature>
<dbReference type="FunFam" id="2.60.40.10:FF:001097">
    <property type="entry name" value="Immunoglobulin-like and fibronectin type III domain-containing protein 1"/>
    <property type="match status" value="1"/>
</dbReference>
<dbReference type="InterPro" id="IPR036179">
    <property type="entry name" value="Ig-like_dom_sf"/>
</dbReference>
<dbReference type="FunFam" id="2.60.40.10:FF:002294">
    <property type="entry name" value="Immunoglobulin-like and fibronectin type III domain-containing 1, tandem duplicate 3"/>
    <property type="match status" value="1"/>
</dbReference>
<dbReference type="FunFam" id="2.60.40.10:FF:000084">
    <property type="entry name" value="Myosin binding protein C, slow type"/>
    <property type="match status" value="1"/>
</dbReference>
<dbReference type="EMBL" id="JAVHJS010000005">
    <property type="protein sequence ID" value="KAK2857887.1"/>
    <property type="molecule type" value="Genomic_DNA"/>
</dbReference>
<keyword evidence="3" id="KW-0175">Coiled coil</keyword>
<dbReference type="PROSITE" id="PS50853">
    <property type="entry name" value="FN3"/>
    <property type="match status" value="4"/>
</dbReference>
<dbReference type="SMART" id="SM00408">
    <property type="entry name" value="IGc2"/>
    <property type="match status" value="3"/>
</dbReference>
<feature type="compositionally biased region" description="Basic and acidic residues" evidence="4">
    <location>
        <begin position="870"/>
        <end position="883"/>
    </location>
</feature>